<protein>
    <submittedName>
        <fullName evidence="1">Uncharacterized protein</fullName>
    </submittedName>
</protein>
<sequence>MYLIINSFPKKNVSLPTDYFFIDFIIKWSLAYFNIS</sequence>
<accession>A0A3M7T695</accession>
<proteinExistence type="predicted"/>
<organism evidence="1 2">
    <name type="scientific">Brachionus plicatilis</name>
    <name type="common">Marine rotifer</name>
    <name type="synonym">Brachionus muelleri</name>
    <dbReference type="NCBI Taxonomy" id="10195"/>
    <lineage>
        <taxon>Eukaryota</taxon>
        <taxon>Metazoa</taxon>
        <taxon>Spiralia</taxon>
        <taxon>Gnathifera</taxon>
        <taxon>Rotifera</taxon>
        <taxon>Eurotatoria</taxon>
        <taxon>Monogononta</taxon>
        <taxon>Pseudotrocha</taxon>
        <taxon>Ploima</taxon>
        <taxon>Brachionidae</taxon>
        <taxon>Brachionus</taxon>
    </lineage>
</organism>
<dbReference type="EMBL" id="REGN01000207">
    <property type="protein sequence ID" value="RNA43593.1"/>
    <property type="molecule type" value="Genomic_DNA"/>
</dbReference>
<gene>
    <name evidence="1" type="ORF">BpHYR1_017159</name>
</gene>
<evidence type="ECO:0000313" key="2">
    <source>
        <dbReference type="Proteomes" id="UP000276133"/>
    </source>
</evidence>
<comment type="caution">
    <text evidence="1">The sequence shown here is derived from an EMBL/GenBank/DDBJ whole genome shotgun (WGS) entry which is preliminary data.</text>
</comment>
<name>A0A3M7T695_BRAPC</name>
<reference evidence="1 2" key="1">
    <citation type="journal article" date="2018" name="Sci. Rep.">
        <title>Genomic signatures of local adaptation to the degree of environmental predictability in rotifers.</title>
        <authorList>
            <person name="Franch-Gras L."/>
            <person name="Hahn C."/>
            <person name="Garcia-Roger E.M."/>
            <person name="Carmona M.J."/>
            <person name="Serra M."/>
            <person name="Gomez A."/>
        </authorList>
    </citation>
    <scope>NUCLEOTIDE SEQUENCE [LARGE SCALE GENOMIC DNA]</scope>
    <source>
        <strain evidence="1">HYR1</strain>
    </source>
</reference>
<dbReference type="Proteomes" id="UP000276133">
    <property type="component" value="Unassembled WGS sequence"/>
</dbReference>
<keyword evidence="2" id="KW-1185">Reference proteome</keyword>
<dbReference type="AlphaFoldDB" id="A0A3M7T695"/>
<evidence type="ECO:0000313" key="1">
    <source>
        <dbReference type="EMBL" id="RNA43593.1"/>
    </source>
</evidence>